<reference evidence="1 2" key="1">
    <citation type="submission" date="2019-05" db="EMBL/GenBank/DDBJ databases">
        <title>Another draft genome of Portunus trituberculatus and its Hox gene families provides insights of decapod evolution.</title>
        <authorList>
            <person name="Jeong J.-H."/>
            <person name="Song I."/>
            <person name="Kim S."/>
            <person name="Choi T."/>
            <person name="Kim D."/>
            <person name="Ryu S."/>
            <person name="Kim W."/>
        </authorList>
    </citation>
    <scope>NUCLEOTIDE SEQUENCE [LARGE SCALE GENOMIC DNA]</scope>
    <source>
        <tissue evidence="1">Muscle</tissue>
    </source>
</reference>
<dbReference type="Proteomes" id="UP000324222">
    <property type="component" value="Unassembled WGS sequence"/>
</dbReference>
<evidence type="ECO:0000313" key="2">
    <source>
        <dbReference type="Proteomes" id="UP000324222"/>
    </source>
</evidence>
<proteinExistence type="predicted"/>
<accession>A0A5B7F7L0</accession>
<sequence>MFCKVKHKQVTNASGFFREAFTNSIGLNVGFLNPTVHKISRVLRLTLLGCPYHLVNPTHRDMTFAHSTADQHKVIGV</sequence>
<name>A0A5B7F7L0_PORTR</name>
<gene>
    <name evidence="1" type="ORF">E2C01_034805</name>
</gene>
<evidence type="ECO:0000313" key="1">
    <source>
        <dbReference type="EMBL" id="MPC41219.1"/>
    </source>
</evidence>
<dbReference type="AlphaFoldDB" id="A0A5B7F7L0"/>
<keyword evidence="2" id="KW-1185">Reference proteome</keyword>
<protein>
    <submittedName>
        <fullName evidence="1">Uncharacterized protein</fullName>
    </submittedName>
</protein>
<dbReference type="EMBL" id="VSRR010004973">
    <property type="protein sequence ID" value="MPC41219.1"/>
    <property type="molecule type" value="Genomic_DNA"/>
</dbReference>
<organism evidence="1 2">
    <name type="scientific">Portunus trituberculatus</name>
    <name type="common">Swimming crab</name>
    <name type="synonym">Neptunus trituberculatus</name>
    <dbReference type="NCBI Taxonomy" id="210409"/>
    <lineage>
        <taxon>Eukaryota</taxon>
        <taxon>Metazoa</taxon>
        <taxon>Ecdysozoa</taxon>
        <taxon>Arthropoda</taxon>
        <taxon>Crustacea</taxon>
        <taxon>Multicrustacea</taxon>
        <taxon>Malacostraca</taxon>
        <taxon>Eumalacostraca</taxon>
        <taxon>Eucarida</taxon>
        <taxon>Decapoda</taxon>
        <taxon>Pleocyemata</taxon>
        <taxon>Brachyura</taxon>
        <taxon>Eubrachyura</taxon>
        <taxon>Portunoidea</taxon>
        <taxon>Portunidae</taxon>
        <taxon>Portuninae</taxon>
        <taxon>Portunus</taxon>
    </lineage>
</organism>
<comment type="caution">
    <text evidence="1">The sequence shown here is derived from an EMBL/GenBank/DDBJ whole genome shotgun (WGS) entry which is preliminary data.</text>
</comment>